<name>A0A0A7KJM8_9DEIO</name>
<evidence type="ECO:0000313" key="2">
    <source>
        <dbReference type="EMBL" id="AIZ44778.1"/>
    </source>
</evidence>
<protein>
    <submittedName>
        <fullName evidence="2">Uncharacterized protein</fullName>
    </submittedName>
</protein>
<keyword evidence="1" id="KW-0732">Signal</keyword>
<sequence length="320" mass="32206">MTRGWMALALALAGTAGATALDFGVSYHGGPQGGGWARVGISDFPALGGRVSAGLSTRAATVGYARSLALPPLGVVTARADVAVAFAGGVQASARLGGSVGPVALNLAASGFSAPAARIDPLSLWTFDATESRERGFNAAVGARYRVNRNLIAVVGGEFGGQNMGTVGVEGRRELTRLLPPDEGAQPGDEPETETVGTLTWRAGVRAGQDVLGVTGGVSYAAESGLNLGLDALVGPKTFGITGSVDAGELLGPGSSVRLYAAYEPWRTASTPLRAGIAATRPLGSGEVGLNVSGGRTPDGQTGYGARLTYRLPLGEDSTP</sequence>
<evidence type="ECO:0000256" key="1">
    <source>
        <dbReference type="SAM" id="SignalP"/>
    </source>
</evidence>
<gene>
    <name evidence="2" type="ORF">QR90_06240</name>
</gene>
<feature type="chain" id="PRO_5002040687" evidence="1">
    <location>
        <begin position="21"/>
        <end position="320"/>
    </location>
</feature>
<dbReference type="EMBL" id="CP010028">
    <property type="protein sequence ID" value="AIZ44778.1"/>
    <property type="molecule type" value="Genomic_DNA"/>
</dbReference>
<dbReference type="HOGENOM" id="CLU_077100_0_0_0"/>
<dbReference type="AlphaFoldDB" id="A0A0A7KJM8"/>
<organism evidence="2 3">
    <name type="scientific">Deinococcus radiopugnans</name>
    <dbReference type="NCBI Taxonomy" id="57497"/>
    <lineage>
        <taxon>Bacteria</taxon>
        <taxon>Thermotogati</taxon>
        <taxon>Deinococcota</taxon>
        <taxon>Deinococci</taxon>
        <taxon>Deinococcales</taxon>
        <taxon>Deinococcaceae</taxon>
        <taxon>Deinococcus</taxon>
    </lineage>
</organism>
<reference evidence="3" key="1">
    <citation type="submission" date="2014-11" db="EMBL/GenBank/DDBJ databases">
        <title>Hymenobacter sp. DG25B genome submission.</title>
        <authorList>
            <person name="Jung H.-Y."/>
            <person name="Kim M.K."/>
            <person name="Srinivasan S."/>
            <person name="Lim S."/>
        </authorList>
    </citation>
    <scope>NUCLEOTIDE SEQUENCE [LARGE SCALE GENOMIC DNA]</scope>
    <source>
        <strain evidence="3">DY59</strain>
    </source>
</reference>
<dbReference type="RefSeq" id="WP_039683095.1">
    <property type="nucleotide sequence ID" value="NZ_CP010028.1"/>
</dbReference>
<evidence type="ECO:0000313" key="3">
    <source>
        <dbReference type="Proteomes" id="UP000030634"/>
    </source>
</evidence>
<proteinExistence type="predicted"/>
<dbReference type="Proteomes" id="UP000030634">
    <property type="component" value="Chromosome"/>
</dbReference>
<feature type="signal peptide" evidence="1">
    <location>
        <begin position="1"/>
        <end position="20"/>
    </location>
</feature>
<dbReference type="STRING" id="1182571.QR90_06240"/>
<dbReference type="KEGG" id="dsw:QR90_06240"/>
<accession>A0A0A7KJM8</accession>